<dbReference type="Pfam" id="PF00009">
    <property type="entry name" value="GTP_EFTU"/>
    <property type="match status" value="1"/>
</dbReference>
<dbReference type="InterPro" id="IPR044145">
    <property type="entry name" value="IF2_II"/>
</dbReference>
<feature type="compositionally biased region" description="Basic and acidic residues" evidence="10">
    <location>
        <begin position="80"/>
        <end position="93"/>
    </location>
</feature>
<evidence type="ECO:0000256" key="6">
    <source>
        <dbReference type="ARBA" id="ARBA00023134"/>
    </source>
</evidence>
<dbReference type="SUPFAM" id="SSF52156">
    <property type="entry name" value="Initiation factor IF2/eIF5b, domain 3"/>
    <property type="match status" value="1"/>
</dbReference>
<dbReference type="SUPFAM" id="SSF52540">
    <property type="entry name" value="P-loop containing nucleoside triphosphate hydrolases"/>
    <property type="match status" value="1"/>
</dbReference>
<evidence type="ECO:0000256" key="9">
    <source>
        <dbReference type="RuleBase" id="RU000644"/>
    </source>
</evidence>
<keyword evidence="5 8" id="KW-0648">Protein biosynthesis</keyword>
<dbReference type="PANTHER" id="PTHR43381:SF5">
    <property type="entry name" value="TR-TYPE G DOMAIN-CONTAINING PROTEIN"/>
    <property type="match status" value="1"/>
</dbReference>
<dbReference type="InterPro" id="IPR053905">
    <property type="entry name" value="EF-G-like_DII"/>
</dbReference>
<dbReference type="FunFam" id="2.40.30.10:FF:000054">
    <property type="entry name" value="Translation initiation factor IF-2"/>
    <property type="match status" value="1"/>
</dbReference>
<dbReference type="InterPro" id="IPR000795">
    <property type="entry name" value="T_Tr_GTP-bd_dom"/>
</dbReference>
<feature type="compositionally biased region" description="Pro residues" evidence="10">
    <location>
        <begin position="130"/>
        <end position="145"/>
    </location>
</feature>
<evidence type="ECO:0000256" key="5">
    <source>
        <dbReference type="ARBA" id="ARBA00022917"/>
    </source>
</evidence>
<dbReference type="InterPro" id="IPR005225">
    <property type="entry name" value="Small_GTP-bd"/>
</dbReference>
<keyword evidence="8" id="KW-0963">Cytoplasm</keyword>
<dbReference type="Gene3D" id="2.40.30.10">
    <property type="entry name" value="Translation factors"/>
    <property type="match status" value="2"/>
</dbReference>
<keyword evidence="6 8" id="KW-0342">GTP-binding</keyword>
<dbReference type="EMBL" id="JACHIF010000011">
    <property type="protein sequence ID" value="MBB5040111.1"/>
    <property type="molecule type" value="Genomic_DNA"/>
</dbReference>
<feature type="binding site" evidence="8">
    <location>
        <begin position="313"/>
        <end position="317"/>
    </location>
    <ligand>
        <name>GTP</name>
        <dbReference type="ChEBI" id="CHEBI:37565"/>
    </ligand>
</feature>
<evidence type="ECO:0000256" key="1">
    <source>
        <dbReference type="ARBA" id="ARBA00007733"/>
    </source>
</evidence>
<feature type="binding site" evidence="8">
    <location>
        <begin position="367"/>
        <end position="370"/>
    </location>
    <ligand>
        <name>GTP</name>
        <dbReference type="ChEBI" id="CHEBI:37565"/>
    </ligand>
</feature>
<dbReference type="Gene3D" id="3.40.50.300">
    <property type="entry name" value="P-loop containing nucleotide triphosphate hydrolases"/>
    <property type="match status" value="1"/>
</dbReference>
<dbReference type="GO" id="GO:0005525">
    <property type="term" value="F:GTP binding"/>
    <property type="evidence" value="ECO:0007669"/>
    <property type="project" value="UniProtKB-KW"/>
</dbReference>
<dbReference type="InterPro" id="IPR027417">
    <property type="entry name" value="P-loop_NTPase"/>
</dbReference>
<protein>
    <recommendedName>
        <fullName evidence="2 8">Translation initiation factor IF-2</fullName>
    </recommendedName>
</protein>
<evidence type="ECO:0000256" key="3">
    <source>
        <dbReference type="ARBA" id="ARBA00022540"/>
    </source>
</evidence>
<name>A0A7W7YPS1_9BACT</name>
<keyword evidence="3 8" id="KW-0396">Initiation factor</keyword>
<dbReference type="PROSITE" id="PS51722">
    <property type="entry name" value="G_TR_2"/>
    <property type="match status" value="1"/>
</dbReference>
<comment type="caution">
    <text evidence="12">The sequence shown here is derived from an EMBL/GenBank/DDBJ whole genome shotgun (WGS) entry which is preliminary data.</text>
</comment>
<dbReference type="GO" id="GO:0003924">
    <property type="term" value="F:GTPase activity"/>
    <property type="evidence" value="ECO:0007669"/>
    <property type="project" value="UniProtKB-UniRule"/>
</dbReference>
<evidence type="ECO:0000256" key="8">
    <source>
        <dbReference type="HAMAP-Rule" id="MF_00100"/>
    </source>
</evidence>
<dbReference type="FunFam" id="2.40.30.10:FF:000008">
    <property type="entry name" value="Translation initiation factor IF-2"/>
    <property type="match status" value="1"/>
</dbReference>
<dbReference type="GO" id="GO:0003743">
    <property type="term" value="F:translation initiation factor activity"/>
    <property type="evidence" value="ECO:0007669"/>
    <property type="project" value="UniProtKB-UniRule"/>
</dbReference>
<dbReference type="Pfam" id="PF04760">
    <property type="entry name" value="IF2_N"/>
    <property type="match status" value="1"/>
</dbReference>
<dbReference type="InterPro" id="IPR036925">
    <property type="entry name" value="TIF_IF2_dom3_sf"/>
</dbReference>
<evidence type="ECO:0000256" key="10">
    <source>
        <dbReference type="SAM" id="MobiDB-lite"/>
    </source>
</evidence>
<organism evidence="12 13">
    <name type="scientific">Prosthecobacter dejongeii</name>
    <dbReference type="NCBI Taxonomy" id="48465"/>
    <lineage>
        <taxon>Bacteria</taxon>
        <taxon>Pseudomonadati</taxon>
        <taxon>Verrucomicrobiota</taxon>
        <taxon>Verrucomicrobiia</taxon>
        <taxon>Verrucomicrobiales</taxon>
        <taxon>Verrucomicrobiaceae</taxon>
        <taxon>Prosthecobacter</taxon>
    </lineage>
</organism>
<dbReference type="HAMAP" id="MF_00100_B">
    <property type="entry name" value="IF_2_B"/>
    <property type="match status" value="1"/>
</dbReference>
<dbReference type="FunFam" id="3.40.50.10050:FF:000001">
    <property type="entry name" value="Translation initiation factor IF-2"/>
    <property type="match status" value="1"/>
</dbReference>
<accession>A0A7W7YPS1</accession>
<dbReference type="InterPro" id="IPR009000">
    <property type="entry name" value="Transl_B-barrel_sf"/>
</dbReference>
<dbReference type="InterPro" id="IPR015760">
    <property type="entry name" value="TIF_IF2"/>
</dbReference>
<dbReference type="GO" id="GO:0005737">
    <property type="term" value="C:cytoplasm"/>
    <property type="evidence" value="ECO:0007669"/>
    <property type="project" value="UniProtKB-SubCell"/>
</dbReference>
<dbReference type="AlphaFoldDB" id="A0A7W7YPS1"/>
<keyword evidence="4 8" id="KW-0547">Nucleotide-binding</keyword>
<feature type="binding site" evidence="8">
    <location>
        <begin position="267"/>
        <end position="274"/>
    </location>
    <ligand>
        <name>GTP</name>
        <dbReference type="ChEBI" id="CHEBI:37565"/>
    </ligand>
</feature>
<dbReference type="CDD" id="cd01887">
    <property type="entry name" value="IF2_eIF5B"/>
    <property type="match status" value="1"/>
</dbReference>
<dbReference type="CDD" id="cd03692">
    <property type="entry name" value="mtIF2_IVc"/>
    <property type="match status" value="1"/>
</dbReference>
<evidence type="ECO:0000256" key="4">
    <source>
        <dbReference type="ARBA" id="ARBA00022741"/>
    </source>
</evidence>
<dbReference type="NCBIfam" id="TIGR00231">
    <property type="entry name" value="small_GTP"/>
    <property type="match status" value="1"/>
</dbReference>
<evidence type="ECO:0000256" key="7">
    <source>
        <dbReference type="ARBA" id="ARBA00025162"/>
    </source>
</evidence>
<sequence>MPSRSSSSKPAKATPDSTAEEKATAESTPPKKVAAKKVLSLIEEDDKPKARAPRRDATPLPALGAKPAPVPAKPVAKAPEAPKKTLDDHKREALNLFEDDDKPKVKRRPPEQAKSLPPISMIREPGPVQAMPPPPSLPTPVAPPAPKVEEAIAPEFELTEKGEKIIHLKAPVIVKELAERMGLRPFKIIADLIALKVFVANADKAIDIEVAEKVCEKHGFHLEREKREKGGGVHKVEEVIVEPVAQVVEEIEEEKLELRAPIITFMGHVDHGKTSLLDAIRKTQVVHGEAGGITQHIGAYSVFHDGKPITFIDTPGHAAFSGMRARGAHVTDIVVLIIAADDGIMPQTREALNHAKAADVTIMVAINKCDLPAADVMRVKGQLQEIGLAPVDWGGETECMEVSAKSGLGIDSLLETMALQAEVLELKADPKAPARATVIESSMVEGKGPVATVIVRQGTLKVGQPFICGPHWGKSRALINDRGQPIKEVRPGMPVELVGFSDMPHVGDEVVVMDSERSVKKLSIERLEEMRQKKLTVTRRSTLESLFNSIDEGNKKTLKIVLKADVQGSVEAIVKCLGEITSDKINQKILHSDVGPITESDVLLASGSDAVIIGFNTKVENKALSVAKREGVQIKLYSIIYELIDQVKESMTGMLDPLTREKVLGHAKVKQVFKVNRGYVGGSIVTDGRIDRKQRARVLRNGQAVYDGGFETLRRFHDEVSEVRNGLECGIKLSGFSDYEENDVIECYELEKFAQTL</sequence>
<feature type="domain" description="Tr-type G" evidence="11">
    <location>
        <begin position="258"/>
        <end position="427"/>
    </location>
</feature>
<dbReference type="CDD" id="cd03702">
    <property type="entry name" value="IF2_mtIF2_II"/>
    <property type="match status" value="1"/>
</dbReference>
<evidence type="ECO:0000256" key="2">
    <source>
        <dbReference type="ARBA" id="ARBA00020675"/>
    </source>
</evidence>
<evidence type="ECO:0000313" key="13">
    <source>
        <dbReference type="Proteomes" id="UP000534294"/>
    </source>
</evidence>
<dbReference type="PANTHER" id="PTHR43381">
    <property type="entry name" value="TRANSLATION INITIATION FACTOR IF-2-RELATED"/>
    <property type="match status" value="1"/>
</dbReference>
<dbReference type="SUPFAM" id="SSF50447">
    <property type="entry name" value="Translation proteins"/>
    <property type="match status" value="2"/>
</dbReference>
<dbReference type="RefSeq" id="WP_184212559.1">
    <property type="nucleotide sequence ID" value="NZ_JACHIF010000011.1"/>
</dbReference>
<dbReference type="Proteomes" id="UP000534294">
    <property type="component" value="Unassembled WGS sequence"/>
</dbReference>
<dbReference type="FunFam" id="3.40.50.300:FF:000019">
    <property type="entry name" value="Translation initiation factor IF-2"/>
    <property type="match status" value="1"/>
</dbReference>
<comment type="function">
    <text evidence="7 8 9">One of the essential components for the initiation of protein synthesis. Protects formylmethionyl-tRNA from spontaneous hydrolysis and promotes its binding to the 30S ribosomal subunits. Also involved in the hydrolysis of GTP during the formation of the 70S ribosomal complex.</text>
</comment>
<dbReference type="Pfam" id="PF11987">
    <property type="entry name" value="IF-2"/>
    <property type="match status" value="1"/>
</dbReference>
<dbReference type="InterPro" id="IPR006847">
    <property type="entry name" value="IF2_N"/>
</dbReference>
<dbReference type="InterPro" id="IPR000178">
    <property type="entry name" value="TF_IF2_bacterial-like"/>
</dbReference>
<dbReference type="InterPro" id="IPR023115">
    <property type="entry name" value="TIF_IF2_dom3"/>
</dbReference>
<comment type="similarity">
    <text evidence="1 8 9">Belongs to the TRAFAC class translation factor GTPase superfamily. Classic translation factor GTPase family. IF-2 subfamily.</text>
</comment>
<reference evidence="12 13" key="1">
    <citation type="submission" date="2020-08" db="EMBL/GenBank/DDBJ databases">
        <title>Genomic Encyclopedia of Type Strains, Phase IV (KMG-IV): sequencing the most valuable type-strain genomes for metagenomic binning, comparative biology and taxonomic classification.</title>
        <authorList>
            <person name="Goeker M."/>
        </authorList>
    </citation>
    <scope>NUCLEOTIDE SEQUENCE [LARGE SCALE GENOMIC DNA]</scope>
    <source>
        <strain evidence="12 13">DSM 12251</strain>
    </source>
</reference>
<feature type="compositionally biased region" description="Low complexity" evidence="10">
    <location>
        <begin position="58"/>
        <end position="79"/>
    </location>
</feature>
<dbReference type="Pfam" id="PF22042">
    <property type="entry name" value="EF-G_D2"/>
    <property type="match status" value="1"/>
</dbReference>
<feature type="region of interest" description="G-domain" evidence="8">
    <location>
        <begin position="261"/>
        <end position="409"/>
    </location>
</feature>
<dbReference type="NCBIfam" id="TIGR00487">
    <property type="entry name" value="IF-2"/>
    <property type="match status" value="1"/>
</dbReference>
<evidence type="ECO:0000313" key="12">
    <source>
        <dbReference type="EMBL" id="MBB5040111.1"/>
    </source>
</evidence>
<keyword evidence="13" id="KW-1185">Reference proteome</keyword>
<feature type="compositionally biased region" description="Basic and acidic residues" evidence="10">
    <location>
        <begin position="46"/>
        <end position="57"/>
    </location>
</feature>
<gene>
    <name evidence="8" type="primary">infB</name>
    <name evidence="12" type="ORF">HNQ64_004390</name>
</gene>
<proteinExistence type="inferred from homology"/>
<evidence type="ECO:0000259" key="11">
    <source>
        <dbReference type="PROSITE" id="PS51722"/>
    </source>
</evidence>
<dbReference type="Gene3D" id="3.40.50.10050">
    <property type="entry name" value="Translation initiation factor IF- 2, domain 3"/>
    <property type="match status" value="1"/>
</dbReference>
<feature type="region of interest" description="Disordered" evidence="10">
    <location>
        <begin position="1"/>
        <end position="145"/>
    </location>
</feature>
<comment type="subcellular location">
    <subcellularLocation>
        <location evidence="8">Cytoplasm</location>
    </subcellularLocation>
</comment>